<dbReference type="SUPFAM" id="SSF54593">
    <property type="entry name" value="Glyoxalase/Bleomycin resistance protein/Dihydroxybiphenyl dioxygenase"/>
    <property type="match status" value="1"/>
</dbReference>
<dbReference type="Gene3D" id="3.30.720.120">
    <property type="match status" value="1"/>
</dbReference>
<reference evidence="2 3" key="1">
    <citation type="submission" date="2017-05" db="EMBL/GenBank/DDBJ databases">
        <title>Genome Analysis of Maritalea myrionectae HL2708#5.</title>
        <authorList>
            <consortium name="Cotde Inc.-PKNU"/>
            <person name="Jang D."/>
            <person name="Oh H.-M."/>
        </authorList>
    </citation>
    <scope>NUCLEOTIDE SEQUENCE [LARGE SCALE GENOMIC DNA]</scope>
    <source>
        <strain evidence="2 3">HL2708#5</strain>
    </source>
</reference>
<protein>
    <recommendedName>
        <fullName evidence="1">VOC domain-containing protein</fullName>
    </recommendedName>
</protein>
<accession>A0A2R4MEN4</accession>
<evidence type="ECO:0000259" key="1">
    <source>
        <dbReference type="PROSITE" id="PS51819"/>
    </source>
</evidence>
<evidence type="ECO:0000313" key="3">
    <source>
        <dbReference type="Proteomes" id="UP000258927"/>
    </source>
</evidence>
<evidence type="ECO:0000313" key="2">
    <source>
        <dbReference type="EMBL" id="AVX04472.1"/>
    </source>
</evidence>
<proteinExistence type="predicted"/>
<dbReference type="InterPro" id="IPR004360">
    <property type="entry name" value="Glyas_Fos-R_dOase_dom"/>
</dbReference>
<feature type="domain" description="VOC" evidence="1">
    <location>
        <begin position="6"/>
        <end position="125"/>
    </location>
</feature>
<dbReference type="InterPro" id="IPR029068">
    <property type="entry name" value="Glyas_Bleomycin-R_OHBP_Dase"/>
</dbReference>
<organism evidence="2 3">
    <name type="scientific">Maritalea myrionectae</name>
    <dbReference type="NCBI Taxonomy" id="454601"/>
    <lineage>
        <taxon>Bacteria</taxon>
        <taxon>Pseudomonadati</taxon>
        <taxon>Pseudomonadota</taxon>
        <taxon>Alphaproteobacteria</taxon>
        <taxon>Hyphomicrobiales</taxon>
        <taxon>Devosiaceae</taxon>
        <taxon>Maritalea</taxon>
    </lineage>
</organism>
<dbReference type="AlphaFoldDB" id="A0A2R4MEN4"/>
<name>A0A2R4MEN4_9HYPH</name>
<dbReference type="STRING" id="1122213.GCA_000423365_02248"/>
<keyword evidence="3" id="KW-1185">Reference proteome</keyword>
<dbReference type="Proteomes" id="UP000258927">
    <property type="component" value="Chromosome"/>
</dbReference>
<dbReference type="Gene3D" id="3.30.720.110">
    <property type="match status" value="1"/>
</dbReference>
<dbReference type="EMBL" id="CP021330">
    <property type="protein sequence ID" value="AVX04472.1"/>
    <property type="molecule type" value="Genomic_DNA"/>
</dbReference>
<dbReference type="KEGG" id="mmyr:MXMO3_01948"/>
<dbReference type="InterPro" id="IPR037523">
    <property type="entry name" value="VOC_core"/>
</dbReference>
<dbReference type="RefSeq" id="WP_117395737.1">
    <property type="nucleotide sequence ID" value="NZ_CP021330.1"/>
</dbReference>
<dbReference type="Pfam" id="PF00903">
    <property type="entry name" value="Glyoxalase"/>
    <property type="match status" value="1"/>
</dbReference>
<gene>
    <name evidence="2" type="ORF">MXMO3_01948</name>
</gene>
<dbReference type="PROSITE" id="PS51819">
    <property type="entry name" value="VOC"/>
    <property type="match status" value="1"/>
</dbReference>
<sequence length="131" mass="14212">MSNKVSRIFYTMLAQDVEATATFYTDILDLKRHFDSDWFVILTPADGPVIELAILDANNPIVPEGMAARATGGILNFVVADVHIAHAAAQQVGANIISPPTAMPYGQERMLIEDPNGQMIDVSSPTVPMQE</sequence>